<feature type="transmembrane region" description="Helical" evidence="4">
    <location>
        <begin position="326"/>
        <end position="343"/>
    </location>
</feature>
<dbReference type="Gene3D" id="1.25.40.10">
    <property type="entry name" value="Tetratricopeptide repeat domain"/>
    <property type="match status" value="2"/>
</dbReference>
<evidence type="ECO:0000256" key="3">
    <source>
        <dbReference type="PROSITE-ProRule" id="PRU00339"/>
    </source>
</evidence>
<dbReference type="PANTHER" id="PTHR44227:SF3">
    <property type="entry name" value="PROTEIN O-MANNOSYL-TRANSFERASE TMTC4"/>
    <property type="match status" value="1"/>
</dbReference>
<evidence type="ECO:0000313" key="5">
    <source>
        <dbReference type="EMBL" id="MCJ8211356.1"/>
    </source>
</evidence>
<feature type="transmembrane region" description="Helical" evidence="4">
    <location>
        <begin position="148"/>
        <end position="170"/>
    </location>
</feature>
<feature type="transmembrane region" description="Helical" evidence="4">
    <location>
        <begin position="225"/>
        <end position="248"/>
    </location>
</feature>
<feature type="transmembrane region" description="Helical" evidence="4">
    <location>
        <begin position="386"/>
        <end position="407"/>
    </location>
</feature>
<sequence>MNTKRNIIIIAIAALIVLLVAYSNHFRNQFHFDDFHTIVDNTYIRDLKNIPHYFTESKMFSANPDHWGMRAMVTTTLAIDYHLGGGLNPLFFQWDTFLWFVGLCVLLYFTYKALLQKSYEAPWPQYLGIIATVWFALHTVNAETLNYVIARSDVLSTFFIIVSFLIFIVWPQKRKYCYYIIPALIGVFAKETVPVLVIILFFYLLLIEAELSVADLFKLKNFKTVWNAFVKLLPITIAVAVVQLYTLSKVPSIPGITNPFGYYVLTQAYVWLHYFISFFLPMNLSADTDWTVIRNLFDERIIAGLAFVAALVIAIFRTSKNKQTRVVSLGLIWFAASLLPTSLAPFAEVTNDHRMFFAFVGLSLSVVTYLGYLVKKHQATFLANPLYKNGLIGVIVLVMLLNAYGVYQRNKVWRTEETLWYDVTVKSPLNGRGLMNYAITQMAKGNFTVANDYLERATPLMPYYSTLYINKGILKGATGQPALADENFKKAISLNPNDYEAYSFYAGYLNRAGRTPEARLMAEKAYQLNPYYTTTLQTLMSVYNQLGLWENLQQTALNTLKLLPGNKEATAYLEASKTHSYLAQPGVANTAKRDLTPQQYLDQSLSYYNTGDYQKCILACFNALRLKPDYAAAYNNIGAAYNQLKQWDKGAAACKKALALDPNNKLAAGNLNWALSHMKK</sequence>
<dbReference type="InterPro" id="IPR011990">
    <property type="entry name" value="TPR-like_helical_dom_sf"/>
</dbReference>
<keyword evidence="1" id="KW-0677">Repeat</keyword>
<feature type="transmembrane region" description="Helical" evidence="4">
    <location>
        <begin position="123"/>
        <end position="142"/>
    </location>
</feature>
<reference evidence="5" key="1">
    <citation type="submission" date="2022-04" db="EMBL/GenBank/DDBJ databases">
        <title>Mucilaginibacter sp. RS28 isolated from freshwater.</title>
        <authorList>
            <person name="Ko S.-R."/>
        </authorList>
    </citation>
    <scope>NUCLEOTIDE SEQUENCE</scope>
    <source>
        <strain evidence="5">RS28</strain>
    </source>
</reference>
<protein>
    <submittedName>
        <fullName evidence="5">Tetratricopeptide repeat protein</fullName>
    </submittedName>
</protein>
<feature type="transmembrane region" description="Helical" evidence="4">
    <location>
        <begin position="177"/>
        <end position="205"/>
    </location>
</feature>
<gene>
    <name evidence="5" type="ORF">MUY27_16685</name>
</gene>
<dbReference type="RefSeq" id="WP_245131895.1">
    <property type="nucleotide sequence ID" value="NZ_JALJEJ010000009.1"/>
</dbReference>
<accession>A0A9X1X6A5</accession>
<evidence type="ECO:0000256" key="2">
    <source>
        <dbReference type="ARBA" id="ARBA00022803"/>
    </source>
</evidence>
<name>A0A9X1X6A5_9SPHI</name>
<dbReference type="Pfam" id="PF00515">
    <property type="entry name" value="TPR_1"/>
    <property type="match status" value="1"/>
</dbReference>
<dbReference type="PANTHER" id="PTHR44227">
    <property type="match status" value="1"/>
</dbReference>
<evidence type="ECO:0000256" key="1">
    <source>
        <dbReference type="ARBA" id="ARBA00022737"/>
    </source>
</evidence>
<keyword evidence="6" id="KW-1185">Reference proteome</keyword>
<keyword evidence="4" id="KW-0472">Membrane</keyword>
<proteinExistence type="predicted"/>
<feature type="transmembrane region" description="Helical" evidence="4">
    <location>
        <begin position="260"/>
        <end position="280"/>
    </location>
</feature>
<dbReference type="AlphaFoldDB" id="A0A9X1X6A5"/>
<dbReference type="EMBL" id="JALJEJ010000009">
    <property type="protein sequence ID" value="MCJ8211356.1"/>
    <property type="molecule type" value="Genomic_DNA"/>
</dbReference>
<keyword evidence="4" id="KW-0812">Transmembrane</keyword>
<keyword evidence="2 3" id="KW-0802">TPR repeat</keyword>
<feature type="repeat" description="TPR" evidence="3">
    <location>
        <begin position="465"/>
        <end position="498"/>
    </location>
</feature>
<keyword evidence="4" id="KW-1133">Transmembrane helix</keyword>
<dbReference type="PROSITE" id="PS50005">
    <property type="entry name" value="TPR"/>
    <property type="match status" value="2"/>
</dbReference>
<evidence type="ECO:0000313" key="6">
    <source>
        <dbReference type="Proteomes" id="UP001139450"/>
    </source>
</evidence>
<organism evidence="5 6">
    <name type="scientific">Mucilaginibacter straminoryzae</name>
    <dbReference type="NCBI Taxonomy" id="2932774"/>
    <lineage>
        <taxon>Bacteria</taxon>
        <taxon>Pseudomonadati</taxon>
        <taxon>Bacteroidota</taxon>
        <taxon>Sphingobacteriia</taxon>
        <taxon>Sphingobacteriales</taxon>
        <taxon>Sphingobacteriaceae</taxon>
        <taxon>Mucilaginibacter</taxon>
    </lineage>
</organism>
<dbReference type="Proteomes" id="UP001139450">
    <property type="component" value="Unassembled WGS sequence"/>
</dbReference>
<feature type="transmembrane region" description="Helical" evidence="4">
    <location>
        <begin position="355"/>
        <end position="374"/>
    </location>
</feature>
<dbReference type="InterPro" id="IPR052346">
    <property type="entry name" value="O-mannosyl-transferase_TMTC"/>
</dbReference>
<dbReference type="InterPro" id="IPR019734">
    <property type="entry name" value="TPR_rpt"/>
</dbReference>
<dbReference type="Pfam" id="PF13432">
    <property type="entry name" value="TPR_16"/>
    <property type="match status" value="1"/>
</dbReference>
<comment type="caution">
    <text evidence="5">The sequence shown here is derived from an EMBL/GenBank/DDBJ whole genome shotgun (WGS) entry which is preliminary data.</text>
</comment>
<feature type="repeat" description="TPR" evidence="3">
    <location>
        <begin position="631"/>
        <end position="664"/>
    </location>
</feature>
<feature type="transmembrane region" description="Helical" evidence="4">
    <location>
        <begin position="300"/>
        <end position="319"/>
    </location>
</feature>
<feature type="transmembrane region" description="Helical" evidence="4">
    <location>
        <begin position="91"/>
        <end position="111"/>
    </location>
</feature>
<evidence type="ECO:0000256" key="4">
    <source>
        <dbReference type="SAM" id="Phobius"/>
    </source>
</evidence>
<dbReference type="SUPFAM" id="SSF48452">
    <property type="entry name" value="TPR-like"/>
    <property type="match status" value="1"/>
</dbReference>
<dbReference type="SMART" id="SM00028">
    <property type="entry name" value="TPR"/>
    <property type="match status" value="4"/>
</dbReference>